<dbReference type="RefSeq" id="WP_260763397.1">
    <property type="nucleotide sequence ID" value="NZ_CP045921.1"/>
</dbReference>
<feature type="compositionally biased region" description="Polar residues" evidence="1">
    <location>
        <begin position="56"/>
        <end position="84"/>
    </location>
</feature>
<name>A0A857MPZ9_9BACT</name>
<accession>A0A857MPZ9</accession>
<feature type="transmembrane region" description="Helical" evidence="2">
    <location>
        <begin position="12"/>
        <end position="33"/>
    </location>
</feature>
<reference evidence="3" key="1">
    <citation type="journal article" date="2021" name="Nat. Microbiol.">
        <title>Cocultivation of an ultrasmall environmental parasitic bacterium with lytic ability against bacteria associated with wastewater foams.</title>
        <authorList>
            <person name="Batinovic S."/>
            <person name="Rose J.J.A."/>
            <person name="Ratcliffe J."/>
            <person name="Seviour R.J."/>
            <person name="Petrovski S."/>
        </authorList>
    </citation>
    <scope>NUCLEOTIDE SEQUENCE</scope>
    <source>
        <strain evidence="3">JR1</strain>
    </source>
</reference>
<organism evidence="3 4">
    <name type="scientific">Candidatus Mycosynbacter amalyticus</name>
    <dbReference type="NCBI Taxonomy" id="2665156"/>
    <lineage>
        <taxon>Bacteria</taxon>
        <taxon>Candidatus Saccharimonadota</taxon>
        <taxon>Candidatus Saccharimonadota incertae sedis</taxon>
        <taxon>Candidatus Mycosynbacter</taxon>
    </lineage>
</organism>
<keyword evidence="2" id="KW-0472">Membrane</keyword>
<evidence type="ECO:0000256" key="2">
    <source>
        <dbReference type="SAM" id="Phobius"/>
    </source>
</evidence>
<feature type="compositionally biased region" description="Low complexity" evidence="1">
    <location>
        <begin position="85"/>
        <end position="96"/>
    </location>
</feature>
<proteinExistence type="predicted"/>
<keyword evidence="2" id="KW-1133">Transmembrane helix</keyword>
<dbReference type="EMBL" id="CP045921">
    <property type="protein sequence ID" value="QHN43329.1"/>
    <property type="molecule type" value="Genomic_DNA"/>
</dbReference>
<keyword evidence="4" id="KW-1185">Reference proteome</keyword>
<evidence type="ECO:0000256" key="1">
    <source>
        <dbReference type="SAM" id="MobiDB-lite"/>
    </source>
</evidence>
<sequence length="192" mass="20044">MQLQKQKSRKKPLIITSLIILCVAVAVGAWYVIHTRSQQSESYTTKPATQEEKDAGTQTKQDSINNSSQQGASDSDTSTNSDKQSGASTDTGTSTTTPAAAVTISASAQNGNTYQLRFLINSVVTGGTCQLTLTKGSATVTKQAAIQSLAQSSTCQGFDIPTSELSTGTWNVSMQLSGSSHTGGVTGTIEVR</sequence>
<dbReference type="KEGG" id="mama:GII36_05785"/>
<dbReference type="AlphaFoldDB" id="A0A857MPZ9"/>
<dbReference type="Proteomes" id="UP001059824">
    <property type="component" value="Chromosome"/>
</dbReference>
<keyword evidence="2" id="KW-0812">Transmembrane</keyword>
<gene>
    <name evidence="3" type="ORF">GII36_05785</name>
</gene>
<evidence type="ECO:0000313" key="4">
    <source>
        <dbReference type="Proteomes" id="UP001059824"/>
    </source>
</evidence>
<protein>
    <submittedName>
        <fullName evidence="3">Uncharacterized protein</fullName>
    </submittedName>
</protein>
<feature type="region of interest" description="Disordered" evidence="1">
    <location>
        <begin position="40"/>
        <end position="96"/>
    </location>
</feature>
<evidence type="ECO:0000313" key="3">
    <source>
        <dbReference type="EMBL" id="QHN43329.1"/>
    </source>
</evidence>